<evidence type="ECO:0000259" key="12">
    <source>
        <dbReference type="PROSITE" id="PS50808"/>
    </source>
</evidence>
<dbReference type="InterPro" id="IPR012337">
    <property type="entry name" value="RNaseH-like_sf"/>
</dbReference>
<keyword evidence="7" id="KW-0238">DNA-binding</keyword>
<dbReference type="GO" id="GO:0003677">
    <property type="term" value="F:DNA binding"/>
    <property type="evidence" value="ECO:0007669"/>
    <property type="project" value="UniProtKB-KW"/>
</dbReference>
<dbReference type="PANTHER" id="PTHR46481:SF11">
    <property type="entry name" value="ZINC FINGER BED DOMAIN-CONTAINING PROTEIN RICESLEEPER 2-LIKE"/>
    <property type="match status" value="1"/>
</dbReference>
<feature type="compositionally biased region" description="Low complexity" evidence="11">
    <location>
        <begin position="1"/>
        <end position="25"/>
    </location>
</feature>
<dbReference type="Proteomes" id="UP001497516">
    <property type="component" value="Chromosome 7"/>
</dbReference>
<keyword evidence="4 10" id="KW-0863">Zinc-finger</keyword>
<dbReference type="GO" id="GO:0008270">
    <property type="term" value="F:zinc ion binding"/>
    <property type="evidence" value="ECO:0007669"/>
    <property type="project" value="UniProtKB-KW"/>
</dbReference>
<dbReference type="InterPro" id="IPR003656">
    <property type="entry name" value="Znf_BED"/>
</dbReference>
<dbReference type="InterPro" id="IPR036236">
    <property type="entry name" value="Znf_C2H2_sf"/>
</dbReference>
<dbReference type="PANTHER" id="PTHR46481">
    <property type="entry name" value="ZINC FINGER BED DOMAIN-CONTAINING PROTEIN 4"/>
    <property type="match status" value="1"/>
</dbReference>
<dbReference type="GO" id="GO:0046983">
    <property type="term" value="F:protein dimerization activity"/>
    <property type="evidence" value="ECO:0007669"/>
    <property type="project" value="InterPro"/>
</dbReference>
<dbReference type="Pfam" id="PF05699">
    <property type="entry name" value="Dimer_Tnp_hAT"/>
    <property type="match status" value="1"/>
</dbReference>
<dbReference type="InterPro" id="IPR052035">
    <property type="entry name" value="ZnF_BED_domain_contain"/>
</dbReference>
<dbReference type="PROSITE" id="PS50808">
    <property type="entry name" value="ZF_BED"/>
    <property type="match status" value="1"/>
</dbReference>
<evidence type="ECO:0000313" key="14">
    <source>
        <dbReference type="Proteomes" id="UP001497516"/>
    </source>
</evidence>
<dbReference type="SUPFAM" id="SSF57667">
    <property type="entry name" value="beta-beta-alpha zinc fingers"/>
    <property type="match status" value="1"/>
</dbReference>
<dbReference type="InterPro" id="IPR008906">
    <property type="entry name" value="HATC_C_dom"/>
</dbReference>
<protein>
    <recommendedName>
        <fullName evidence="12">BED-type domain-containing protein</fullName>
    </recommendedName>
</protein>
<evidence type="ECO:0000256" key="1">
    <source>
        <dbReference type="ARBA" id="ARBA00004123"/>
    </source>
</evidence>
<dbReference type="SMART" id="SM00614">
    <property type="entry name" value="ZnF_BED"/>
    <property type="match status" value="1"/>
</dbReference>
<comment type="subunit">
    <text evidence="2">Homodimer.</text>
</comment>
<reference evidence="13 14" key="1">
    <citation type="submission" date="2024-04" db="EMBL/GenBank/DDBJ databases">
        <authorList>
            <person name="Fracassetti M."/>
        </authorList>
    </citation>
    <scope>NUCLEOTIDE SEQUENCE [LARGE SCALE GENOMIC DNA]</scope>
</reference>
<dbReference type="SUPFAM" id="SSF53098">
    <property type="entry name" value="Ribonuclease H-like"/>
    <property type="match status" value="1"/>
</dbReference>
<evidence type="ECO:0000256" key="8">
    <source>
        <dbReference type="ARBA" id="ARBA00023163"/>
    </source>
</evidence>
<gene>
    <name evidence="13" type="ORF">LTRI10_LOCUS41499</name>
</gene>
<accession>A0AAV2FSV2</accession>
<feature type="domain" description="BED-type" evidence="12">
    <location>
        <begin position="42"/>
        <end position="96"/>
    </location>
</feature>
<feature type="region of interest" description="Disordered" evidence="11">
    <location>
        <begin position="1"/>
        <end position="36"/>
    </location>
</feature>
<keyword evidence="9" id="KW-0539">Nucleus</keyword>
<dbReference type="InterPro" id="IPR025525">
    <property type="entry name" value="hAT-like_transposase_RNase-H"/>
</dbReference>
<keyword evidence="5" id="KW-0862">Zinc</keyword>
<organism evidence="13 14">
    <name type="scientific">Linum trigynum</name>
    <dbReference type="NCBI Taxonomy" id="586398"/>
    <lineage>
        <taxon>Eukaryota</taxon>
        <taxon>Viridiplantae</taxon>
        <taxon>Streptophyta</taxon>
        <taxon>Embryophyta</taxon>
        <taxon>Tracheophyta</taxon>
        <taxon>Spermatophyta</taxon>
        <taxon>Magnoliopsida</taxon>
        <taxon>eudicotyledons</taxon>
        <taxon>Gunneridae</taxon>
        <taxon>Pentapetalae</taxon>
        <taxon>rosids</taxon>
        <taxon>fabids</taxon>
        <taxon>Malpighiales</taxon>
        <taxon>Linaceae</taxon>
        <taxon>Linum</taxon>
    </lineage>
</organism>
<evidence type="ECO:0000256" key="4">
    <source>
        <dbReference type="ARBA" id="ARBA00022771"/>
    </source>
</evidence>
<evidence type="ECO:0000256" key="3">
    <source>
        <dbReference type="ARBA" id="ARBA00022723"/>
    </source>
</evidence>
<evidence type="ECO:0000256" key="2">
    <source>
        <dbReference type="ARBA" id="ARBA00011738"/>
    </source>
</evidence>
<dbReference type="AlphaFoldDB" id="A0AAV2FSV2"/>
<dbReference type="GO" id="GO:0005634">
    <property type="term" value="C:nucleus"/>
    <property type="evidence" value="ECO:0007669"/>
    <property type="project" value="UniProtKB-SubCell"/>
</dbReference>
<evidence type="ECO:0000256" key="6">
    <source>
        <dbReference type="ARBA" id="ARBA00023015"/>
    </source>
</evidence>
<dbReference type="EMBL" id="OZ034820">
    <property type="protein sequence ID" value="CAL1401444.1"/>
    <property type="molecule type" value="Genomic_DNA"/>
</dbReference>
<dbReference type="Pfam" id="PF02892">
    <property type="entry name" value="zf-BED"/>
    <property type="match status" value="1"/>
</dbReference>
<keyword evidence="14" id="KW-1185">Reference proteome</keyword>
<keyword evidence="6" id="KW-0805">Transcription regulation</keyword>
<sequence>MAQEVAATNAQAQNQQAAATNAEPQNPIPTPAGDDEVLELGNLKSDVWKHFTKIKKGELIKAKCNYCKKLLAGESNNGTSHLRNHLRTCMQKRIQDGKQKVLGINFVSKGKREMVATQFNQAVSKQDLAVAIVMHEYSLSIVDHLYFRKFLSSLQPLFSVPTRNTIKAEILKIFESERSRLMKMVGSNKGRVAITTDMWTASNQKKGYMAITAHYVDNSWILRNHILRFAYVPTPHTSGRLAKVLHCMMDWNVDSKVSTITLDNCSTNDSMIEKVKNKLVMPYLLKGGALLHMRCSAHVLNLIVKDGLDVLRDGIETIRDSVAYWTATPKRVESFEGAAKQLEFSCVNKLILDCPTRWNSTYHMLAAAIPYESVFIRLKQRDSHYNCLPTSDHWAFASIVCEKLKIFSEISDLFSGTKYPTANLFFPKICDLKLKLCEWLVDDHAMISKMAELMWVKFCKYWEDIHEILAVAVVLDLRYKIHIVEYYAPKFRMGECVLDVVKIKDILSDLFMEYQTKLNKKSGVASSGSSGQSLGGSSSVDLDFQLFVQQRKKSKGTPTQTELENYLAEEVLPWSADLDVLLWWKLNGARYPILQEIARDILTVPVTSVASESAFSTSGRLLDPNRCKLHYKTMEALMCSKSWLQDSVSIGADSGSLDELCALLSDGNHEDDVEDQQLRSDKYAFNLLED</sequence>
<name>A0AAV2FSV2_9ROSI</name>
<evidence type="ECO:0000256" key="9">
    <source>
        <dbReference type="ARBA" id="ARBA00023242"/>
    </source>
</evidence>
<comment type="subcellular location">
    <subcellularLocation>
        <location evidence="1">Nucleus</location>
    </subcellularLocation>
</comment>
<keyword evidence="8" id="KW-0804">Transcription</keyword>
<keyword evidence="3" id="KW-0479">Metal-binding</keyword>
<evidence type="ECO:0000313" key="13">
    <source>
        <dbReference type="EMBL" id="CAL1401444.1"/>
    </source>
</evidence>
<dbReference type="Pfam" id="PF14372">
    <property type="entry name" value="hAT-like_RNase-H"/>
    <property type="match status" value="1"/>
</dbReference>
<evidence type="ECO:0000256" key="11">
    <source>
        <dbReference type="SAM" id="MobiDB-lite"/>
    </source>
</evidence>
<evidence type="ECO:0000256" key="7">
    <source>
        <dbReference type="ARBA" id="ARBA00023125"/>
    </source>
</evidence>
<proteinExistence type="predicted"/>
<evidence type="ECO:0000256" key="10">
    <source>
        <dbReference type="PROSITE-ProRule" id="PRU00027"/>
    </source>
</evidence>
<evidence type="ECO:0000256" key="5">
    <source>
        <dbReference type="ARBA" id="ARBA00022833"/>
    </source>
</evidence>